<comment type="caution">
    <text evidence="3">The sequence shown here is derived from an EMBL/GenBank/DDBJ whole genome shotgun (WGS) entry which is preliminary data.</text>
</comment>
<evidence type="ECO:0000313" key="4">
    <source>
        <dbReference type="Proteomes" id="UP001275932"/>
    </source>
</evidence>
<dbReference type="PANTHER" id="PTHR40111:SF1">
    <property type="entry name" value="CEPHALOSPORIN-C DEACETYLASE"/>
    <property type="match status" value="1"/>
</dbReference>
<dbReference type="EMBL" id="JALBUT010000007">
    <property type="protein sequence ID" value="MDX8415889.1"/>
    <property type="molecule type" value="Genomic_DNA"/>
</dbReference>
<evidence type="ECO:0000313" key="3">
    <source>
        <dbReference type="EMBL" id="MDX8415889.1"/>
    </source>
</evidence>
<gene>
    <name evidence="3" type="ORF">MOX91_06840</name>
</gene>
<dbReference type="InterPro" id="IPR008391">
    <property type="entry name" value="AXE1_dom"/>
</dbReference>
<dbReference type="Gene3D" id="3.40.50.1820">
    <property type="entry name" value="alpha/beta hydrolase"/>
    <property type="match status" value="1"/>
</dbReference>
<reference evidence="3 4" key="1">
    <citation type="submission" date="2022-03" db="EMBL/GenBank/DDBJ databases">
        <title>Novel taxa within the pig intestine.</title>
        <authorList>
            <person name="Wylensek D."/>
            <person name="Bishof K."/>
            <person name="Afrizal A."/>
            <person name="Clavel T."/>
        </authorList>
    </citation>
    <scope>NUCLEOTIDE SEQUENCE [LARGE SCALE GENOMIC DNA]</scope>
    <source>
        <strain evidence="3 4">CLA-KB-P66</strain>
    </source>
</reference>
<dbReference type="Pfam" id="PF05448">
    <property type="entry name" value="AXE1"/>
    <property type="match status" value="2"/>
</dbReference>
<feature type="signal peptide" evidence="1">
    <location>
        <begin position="1"/>
        <end position="19"/>
    </location>
</feature>
<keyword evidence="1" id="KW-0732">Signal</keyword>
<feature type="chain" id="PRO_5045136242" evidence="1">
    <location>
        <begin position="20"/>
        <end position="430"/>
    </location>
</feature>
<feature type="domain" description="Acetyl xylan esterase" evidence="2">
    <location>
        <begin position="346"/>
        <end position="412"/>
    </location>
</feature>
<feature type="domain" description="Acetyl xylan esterase" evidence="2">
    <location>
        <begin position="109"/>
        <end position="327"/>
    </location>
</feature>
<evidence type="ECO:0000259" key="2">
    <source>
        <dbReference type="Pfam" id="PF05448"/>
    </source>
</evidence>
<name>A0ABU4WKG0_9BACT</name>
<sequence length="430" mass="47887">MKKSTILLLSIFACSTIFAEFAVSNSAKENIAKIGETIEFSAVDTPEDAHFELKQNGKRVSSGQYSEPVKFTAEIPAWLEFKVFAPKIKEGEKKREEKACGVVVAPEKLKPATTAPKDLDKFWNAYKKEVEKQSPKKAKLTKIRDFNADKSPYGAELYRFEVKVDNAEYGSIGGVVADGYIAIPIGKEEKMPIVATFYGAGSYSADLRDAVNFAKEGAIGISMNPHAISPDLKDEARKEYIDNKVHLDGGKIPYRNRGITETPQDVYFTGMFKRVYQTLRLAMSRPEWDKRNIAVRGFSQGGAQTIVAAYLCPKVNVITPLCPAMCDNGGESIKRRSGWPDWVHNETMTTQLENGRYFDPALMASKIKAKMYVGIGLIDNTCSPTAVTSMFNNYAGKKQKLYMQGVGHGWNDEWSKTEKDFILTNIGLKK</sequence>
<accession>A0ABU4WKG0</accession>
<dbReference type="SUPFAM" id="SSF53474">
    <property type="entry name" value="alpha/beta-Hydrolases"/>
    <property type="match status" value="1"/>
</dbReference>
<keyword evidence="4" id="KW-1185">Reference proteome</keyword>
<evidence type="ECO:0000256" key="1">
    <source>
        <dbReference type="SAM" id="SignalP"/>
    </source>
</evidence>
<proteinExistence type="predicted"/>
<organism evidence="3 4">
    <name type="scientific">Intestinicryptomonas porci</name>
    <dbReference type="NCBI Taxonomy" id="2926320"/>
    <lineage>
        <taxon>Bacteria</taxon>
        <taxon>Pseudomonadati</taxon>
        <taxon>Verrucomicrobiota</taxon>
        <taxon>Opitutia</taxon>
        <taxon>Opitutales</taxon>
        <taxon>Intestinicryptomonaceae</taxon>
        <taxon>Intestinicryptomonas</taxon>
    </lineage>
</organism>
<dbReference type="PANTHER" id="PTHR40111">
    <property type="entry name" value="CEPHALOSPORIN-C DEACETYLASE"/>
    <property type="match status" value="1"/>
</dbReference>
<protein>
    <submittedName>
        <fullName evidence="3">Acetylxylan esterase</fullName>
    </submittedName>
</protein>
<dbReference type="InterPro" id="IPR039069">
    <property type="entry name" value="CE7"/>
</dbReference>
<dbReference type="InterPro" id="IPR029058">
    <property type="entry name" value="AB_hydrolase_fold"/>
</dbReference>
<dbReference type="Proteomes" id="UP001275932">
    <property type="component" value="Unassembled WGS sequence"/>
</dbReference>
<dbReference type="RefSeq" id="WP_370397342.1">
    <property type="nucleotide sequence ID" value="NZ_JALBUT010000007.1"/>
</dbReference>